<keyword evidence="2" id="KW-1185">Reference proteome</keyword>
<reference evidence="2" key="1">
    <citation type="journal article" date="2019" name="Int. J. Syst. Evol. Microbiol.">
        <title>The Global Catalogue of Microorganisms (GCM) 10K type strain sequencing project: providing services to taxonomists for standard genome sequencing and annotation.</title>
        <authorList>
            <consortium name="The Broad Institute Genomics Platform"/>
            <consortium name="The Broad Institute Genome Sequencing Center for Infectious Disease"/>
            <person name="Wu L."/>
            <person name="Ma J."/>
        </authorList>
    </citation>
    <scope>NUCLEOTIDE SEQUENCE [LARGE SCALE GENOMIC DNA]</scope>
    <source>
        <strain evidence="2">CECT 8979</strain>
    </source>
</reference>
<sequence>MKRLYILFLGLVLVSCQSDKKTKNETTAVETAEKLTGDMVVNKAISSAGLDKLNRSGIRFEFREMEYRAMRNNGRFELLRLFSEDGKAIKDILTNDGFERFVNQERQILADSMVAKYTASVNSVHYFSVLPFGLNDGAVNKTLLTDETIKGQDYFRVKVTFDEDGGGEDFDDEFVYWFNTENFELDYFAYSYAEDDGRGFRFREVFNERTVEGIRFVDYKNYKPKSEDIALESLGQLFKDKQLDLLSKIELENVEVRLIDNL</sequence>
<comment type="caution">
    <text evidence="1">The sequence shown here is derived from an EMBL/GenBank/DDBJ whole genome shotgun (WGS) entry which is preliminary data.</text>
</comment>
<dbReference type="EMBL" id="JBHSAT010000002">
    <property type="protein sequence ID" value="MFC3875754.1"/>
    <property type="molecule type" value="Genomic_DNA"/>
</dbReference>
<dbReference type="Proteomes" id="UP001595812">
    <property type="component" value="Unassembled WGS sequence"/>
</dbReference>
<name>A0ABV8AE76_9FLAO</name>
<organism evidence="1 2">
    <name type="scientific">Winogradskyella maritima</name>
    <dbReference type="NCBI Taxonomy" id="1517766"/>
    <lineage>
        <taxon>Bacteria</taxon>
        <taxon>Pseudomonadati</taxon>
        <taxon>Bacteroidota</taxon>
        <taxon>Flavobacteriia</taxon>
        <taxon>Flavobacteriales</taxon>
        <taxon>Flavobacteriaceae</taxon>
        <taxon>Winogradskyella</taxon>
    </lineage>
</organism>
<dbReference type="PROSITE" id="PS51257">
    <property type="entry name" value="PROKAR_LIPOPROTEIN"/>
    <property type="match status" value="1"/>
</dbReference>
<gene>
    <name evidence="1" type="ORF">ACFOSX_00795</name>
</gene>
<proteinExistence type="predicted"/>
<evidence type="ECO:0000313" key="2">
    <source>
        <dbReference type="Proteomes" id="UP001595812"/>
    </source>
</evidence>
<dbReference type="Pfam" id="PF20113">
    <property type="entry name" value="DUF6503"/>
    <property type="match status" value="1"/>
</dbReference>
<accession>A0ABV8AE76</accession>
<evidence type="ECO:0000313" key="1">
    <source>
        <dbReference type="EMBL" id="MFC3875754.1"/>
    </source>
</evidence>
<dbReference type="RefSeq" id="WP_386096035.1">
    <property type="nucleotide sequence ID" value="NZ_JBHSAT010000002.1"/>
</dbReference>
<dbReference type="InterPro" id="IPR045444">
    <property type="entry name" value="DUF6503"/>
</dbReference>
<protein>
    <submittedName>
        <fullName evidence="1">DUF6503 family protein</fullName>
    </submittedName>
</protein>